<feature type="domain" description="LapB rubredoxin metal binding" evidence="5">
    <location>
        <begin position="352"/>
        <end position="376"/>
    </location>
</feature>
<feature type="binding site" evidence="4">
    <location>
        <position position="368"/>
    </location>
    <ligand>
        <name>Fe cation</name>
        <dbReference type="ChEBI" id="CHEBI:24875"/>
    </ligand>
</feature>
<dbReference type="InterPro" id="IPR051012">
    <property type="entry name" value="CellSynth/LPSAsmb/PSIAsmb"/>
</dbReference>
<comment type="similarity">
    <text evidence="4">Belongs to the LapB family.</text>
</comment>
<feature type="topological domain" description="Cytoplasmic" evidence="4">
    <location>
        <begin position="24"/>
        <end position="385"/>
    </location>
</feature>
<dbReference type="NCBIfam" id="NF008755">
    <property type="entry name" value="PRK11788.1-3"/>
    <property type="match status" value="1"/>
</dbReference>
<gene>
    <name evidence="4" type="primary">lapB</name>
    <name evidence="6" type="ORF">AAW51_3735</name>
</gene>
<keyword evidence="4" id="KW-1003">Cell membrane</keyword>
<name>A0A0G3BSS6_9BURK</name>
<feature type="binding site" evidence="4">
    <location>
        <position position="371"/>
    </location>
    <ligand>
        <name>Fe cation</name>
        <dbReference type="ChEBI" id="CHEBI:24875"/>
    </ligand>
</feature>
<keyword evidence="4" id="KW-0408">Iron</keyword>
<dbReference type="EMBL" id="CP011371">
    <property type="protein sequence ID" value="AKJ30426.1"/>
    <property type="molecule type" value="Genomic_DNA"/>
</dbReference>
<dbReference type="Gene3D" id="1.25.40.10">
    <property type="entry name" value="Tetratricopeptide repeat domain"/>
    <property type="match status" value="2"/>
</dbReference>
<keyword evidence="4" id="KW-1133">Transmembrane helix</keyword>
<keyword evidence="4" id="KW-0997">Cell inner membrane</keyword>
<keyword evidence="3 4" id="KW-0802">TPR repeat</keyword>
<evidence type="ECO:0000256" key="3">
    <source>
        <dbReference type="ARBA" id="ARBA00022803"/>
    </source>
</evidence>
<dbReference type="PATRIC" id="fig|413882.6.peg.3902"/>
<protein>
    <recommendedName>
        <fullName evidence="4">Lipopolysaccharide assembly protein B</fullName>
    </recommendedName>
</protein>
<keyword evidence="7" id="KW-1185">Reference proteome</keyword>
<keyword evidence="4" id="KW-0812">Transmembrane</keyword>
<dbReference type="AlphaFoldDB" id="A0A0G3BSS6"/>
<dbReference type="PANTHER" id="PTHR45586:SF1">
    <property type="entry name" value="LIPOPOLYSACCHARIDE ASSEMBLY PROTEIN B"/>
    <property type="match status" value="1"/>
</dbReference>
<dbReference type="GO" id="GO:0008653">
    <property type="term" value="P:lipopolysaccharide metabolic process"/>
    <property type="evidence" value="ECO:0007669"/>
    <property type="project" value="InterPro"/>
</dbReference>
<evidence type="ECO:0000313" key="7">
    <source>
        <dbReference type="Proteomes" id="UP000035352"/>
    </source>
</evidence>
<keyword evidence="2 4" id="KW-0677">Repeat</keyword>
<dbReference type="InterPro" id="IPR019734">
    <property type="entry name" value="TPR_rpt"/>
</dbReference>
<proteinExistence type="inferred from homology"/>
<reference evidence="6 7" key="1">
    <citation type="submission" date="2015-05" db="EMBL/GenBank/DDBJ databases">
        <authorList>
            <person name="Tang B."/>
            <person name="Yu Y."/>
        </authorList>
    </citation>
    <scope>NUCLEOTIDE SEQUENCE [LARGE SCALE GENOMIC DNA]</scope>
    <source>
        <strain evidence="6 7">DSM 7029</strain>
    </source>
</reference>
<sequence length="385" mass="43427">MDFDFQWLLLGLPLAFALGWLASRIDVRQLRSAERESPKAYFKGLNLLLNEQQDKAIDAFIEAVQHDPDTSDLHFALGNLFRRRGEYERAVRVHEHLLGRADLPREERERAQFALAQDFLKAGLFDRAEMAYQALEGSAFRTDAWLALLTLYERSRDWGKAIDVARKLEAAGAGSFSSRIAHCWCEIALDADARADAAAAEEALREARRVAPQAPRPVVLAGHRLARQGRHAEALEMWHELMTANPAAFALVAQDYAASALALQQPELAKERLKALYERAPSVDLLAALRQLEDDPRMRRHAIAQHLSKHPSMASALHLLDESTVQGQALSPAELQHLQQVLAHSAKPLQRYRCAACGFEASHYFWQCPGCHTWDSYPPRRIEDY</sequence>
<dbReference type="Pfam" id="PF18073">
    <property type="entry name" value="Zn_ribbon_LapB"/>
    <property type="match status" value="1"/>
</dbReference>
<evidence type="ECO:0000256" key="1">
    <source>
        <dbReference type="ARBA" id="ARBA00022723"/>
    </source>
</evidence>
<accession>A0A0G3BSS6</accession>
<dbReference type="GO" id="GO:0009898">
    <property type="term" value="C:cytoplasmic side of plasma membrane"/>
    <property type="evidence" value="ECO:0007669"/>
    <property type="project" value="UniProtKB-UniRule"/>
</dbReference>
<comment type="subcellular location">
    <subcellularLocation>
        <location evidence="4">Cell inner membrane</location>
        <topology evidence="4">Single-pass membrane protein</topology>
        <orientation evidence="4">Cytoplasmic side</orientation>
    </subcellularLocation>
</comment>
<dbReference type="OrthoDB" id="507476at2"/>
<keyword evidence="1 4" id="KW-0479">Metal-binding</keyword>
<evidence type="ECO:0000313" key="6">
    <source>
        <dbReference type="EMBL" id="AKJ30426.1"/>
    </source>
</evidence>
<dbReference type="RefSeq" id="WP_047195799.1">
    <property type="nucleotide sequence ID" value="NZ_CP011371.1"/>
</dbReference>
<dbReference type="InterPro" id="IPR011990">
    <property type="entry name" value="TPR-like_helical_dom_sf"/>
</dbReference>
<keyword evidence="4" id="KW-0472">Membrane</keyword>
<dbReference type="GO" id="GO:0005506">
    <property type="term" value="F:iron ion binding"/>
    <property type="evidence" value="ECO:0007669"/>
    <property type="project" value="UniProtKB-UniRule"/>
</dbReference>
<dbReference type="HAMAP" id="MF_00994">
    <property type="entry name" value="LPS_assembly_LapB"/>
    <property type="match status" value="1"/>
</dbReference>
<dbReference type="InterPro" id="IPR041166">
    <property type="entry name" value="Rubredoxin_2"/>
</dbReference>
<dbReference type="SUPFAM" id="SSF48452">
    <property type="entry name" value="TPR-like"/>
    <property type="match status" value="2"/>
</dbReference>
<evidence type="ECO:0000256" key="2">
    <source>
        <dbReference type="ARBA" id="ARBA00022737"/>
    </source>
</evidence>
<organism evidence="6 7">
    <name type="scientific">Caldimonas brevitalea</name>
    <dbReference type="NCBI Taxonomy" id="413882"/>
    <lineage>
        <taxon>Bacteria</taxon>
        <taxon>Pseudomonadati</taxon>
        <taxon>Pseudomonadota</taxon>
        <taxon>Betaproteobacteria</taxon>
        <taxon>Burkholderiales</taxon>
        <taxon>Sphaerotilaceae</taxon>
        <taxon>Caldimonas</taxon>
    </lineage>
</organism>
<evidence type="ECO:0000259" key="5">
    <source>
        <dbReference type="Pfam" id="PF18073"/>
    </source>
</evidence>
<evidence type="ECO:0000256" key="4">
    <source>
        <dbReference type="HAMAP-Rule" id="MF_00994"/>
    </source>
</evidence>
<dbReference type="KEGG" id="pbh:AAW51_3735"/>
<dbReference type="InterPro" id="IPR030865">
    <property type="entry name" value="LapB"/>
</dbReference>
<comment type="function">
    <text evidence="4">Modulates cellular lipopolysaccharide (LPS) levels by regulating LpxC, which is involved in lipid A biosynthesis. May act by modulating the proteolytic activity of FtsH towards LpxC. May also coordinate assembly of proteins involved in LPS synthesis at the plasma membrane.</text>
</comment>
<feature type="binding site" evidence="4">
    <location>
        <position position="354"/>
    </location>
    <ligand>
        <name>Fe cation</name>
        <dbReference type="ChEBI" id="CHEBI:24875"/>
    </ligand>
</feature>
<dbReference type="GO" id="GO:0046890">
    <property type="term" value="P:regulation of lipid biosynthetic process"/>
    <property type="evidence" value="ECO:0007669"/>
    <property type="project" value="UniProtKB-UniRule"/>
</dbReference>
<dbReference type="Pfam" id="PF13432">
    <property type="entry name" value="TPR_16"/>
    <property type="match status" value="1"/>
</dbReference>
<dbReference type="Pfam" id="PF13176">
    <property type="entry name" value="TPR_7"/>
    <property type="match status" value="1"/>
</dbReference>
<dbReference type="Proteomes" id="UP000035352">
    <property type="component" value="Chromosome"/>
</dbReference>
<dbReference type="STRING" id="413882.AAW51_3735"/>
<feature type="binding site" evidence="4">
    <location>
        <position position="357"/>
    </location>
    <ligand>
        <name>Fe cation</name>
        <dbReference type="ChEBI" id="CHEBI:24875"/>
    </ligand>
</feature>
<dbReference type="PANTHER" id="PTHR45586">
    <property type="entry name" value="TPR REPEAT-CONTAINING PROTEIN PA4667"/>
    <property type="match status" value="1"/>
</dbReference>